<name>A0A9Q9MIB8_9ACTN</name>
<dbReference type="KEGG" id="daur:Daura_44460"/>
<keyword evidence="2" id="KW-1185">Reference proteome</keyword>
<accession>A0A9Q9MIB8</accession>
<gene>
    <name evidence="1" type="ORF">Daura_44460</name>
</gene>
<evidence type="ECO:0000313" key="1">
    <source>
        <dbReference type="EMBL" id="UWZ53516.1"/>
    </source>
</evidence>
<proteinExistence type="predicted"/>
<dbReference type="AlphaFoldDB" id="A0A9Q9MIB8"/>
<dbReference type="Proteomes" id="UP001058003">
    <property type="component" value="Chromosome"/>
</dbReference>
<protein>
    <submittedName>
        <fullName evidence="1">Uncharacterized protein</fullName>
    </submittedName>
</protein>
<reference evidence="1" key="1">
    <citation type="submission" date="2021-04" db="EMBL/GenBank/DDBJ databases">
        <title>Dactylosporangium aurantiacum NRRL B-8018 full assembly.</title>
        <authorList>
            <person name="Hartkoorn R.C."/>
            <person name="Beaudoing E."/>
            <person name="Hot D."/>
        </authorList>
    </citation>
    <scope>NUCLEOTIDE SEQUENCE</scope>
    <source>
        <strain evidence="1">NRRL B-8018</strain>
    </source>
</reference>
<organism evidence="1 2">
    <name type="scientific">Dactylosporangium aurantiacum</name>
    <dbReference type="NCBI Taxonomy" id="35754"/>
    <lineage>
        <taxon>Bacteria</taxon>
        <taxon>Bacillati</taxon>
        <taxon>Actinomycetota</taxon>
        <taxon>Actinomycetes</taxon>
        <taxon>Micromonosporales</taxon>
        <taxon>Micromonosporaceae</taxon>
        <taxon>Dactylosporangium</taxon>
    </lineage>
</organism>
<dbReference type="RefSeq" id="WP_211273800.1">
    <property type="nucleotide sequence ID" value="NZ_CP073767.1"/>
</dbReference>
<sequence>MFGFLKKRRLPAGKRPALAADERVLSWAGSTGDNVVVVTNLGLWLPGAGERLGWHEIHKATWSGRQLALVAARELPADTPGDYTVMEDLPPLVLTLLDPDRVPEQVRTRVNKSIAHTSHHALPGGFGVRVVARRVSGVDGLRWTVRYDEGADRTYPGVAEETAALVEQARQSMGTPATA</sequence>
<dbReference type="EMBL" id="CP073767">
    <property type="protein sequence ID" value="UWZ53516.1"/>
    <property type="molecule type" value="Genomic_DNA"/>
</dbReference>
<evidence type="ECO:0000313" key="2">
    <source>
        <dbReference type="Proteomes" id="UP001058003"/>
    </source>
</evidence>